<keyword evidence="4" id="KW-0963">Cytoplasm</keyword>
<dbReference type="Pfam" id="PF25496">
    <property type="entry name" value="URGCP"/>
    <property type="match status" value="1"/>
</dbReference>
<evidence type="ECO:0000256" key="6">
    <source>
        <dbReference type="ARBA" id="ARBA00023134"/>
    </source>
</evidence>
<evidence type="ECO:0000256" key="5">
    <source>
        <dbReference type="ARBA" id="ARBA00022741"/>
    </source>
</evidence>
<evidence type="ECO:0000259" key="8">
    <source>
        <dbReference type="PROSITE" id="PS51717"/>
    </source>
</evidence>
<dbReference type="HOGENOM" id="CLU_002276_1_0_1"/>
<dbReference type="AlphaFoldDB" id="H3CFD2"/>
<dbReference type="SUPFAM" id="SSF52540">
    <property type="entry name" value="P-loop containing nucleoside triphosphate hydrolases"/>
    <property type="match status" value="1"/>
</dbReference>
<keyword evidence="10" id="KW-1185">Reference proteome</keyword>
<dbReference type="Gene3D" id="3.40.50.300">
    <property type="entry name" value="P-loop containing nucleotide triphosphate hydrolases"/>
    <property type="match status" value="1"/>
</dbReference>
<dbReference type="InterPro" id="IPR057365">
    <property type="entry name" value="URGCP"/>
</dbReference>
<evidence type="ECO:0000256" key="4">
    <source>
        <dbReference type="ARBA" id="ARBA00022490"/>
    </source>
</evidence>
<dbReference type="Pfam" id="PF25683">
    <property type="entry name" value="URGCP_GTPase"/>
    <property type="match status" value="1"/>
</dbReference>
<comment type="similarity">
    <text evidence="3">Belongs to the TRAFAC class dynamin-like GTPase superfamily. Very large inducible GTPase (VLIG) family.</text>
</comment>
<reference evidence="9" key="3">
    <citation type="submission" date="2025-09" db="UniProtKB">
        <authorList>
            <consortium name="Ensembl"/>
        </authorList>
    </citation>
    <scope>IDENTIFICATION</scope>
</reference>
<evidence type="ECO:0000256" key="3">
    <source>
        <dbReference type="ARBA" id="ARBA00006828"/>
    </source>
</evidence>
<dbReference type="PROSITE" id="PS51717">
    <property type="entry name" value="G_VLIG"/>
    <property type="match status" value="1"/>
</dbReference>
<dbReference type="PANTHER" id="PTHR22796">
    <property type="entry name" value="URG4-RELATED"/>
    <property type="match status" value="1"/>
</dbReference>
<dbReference type="Ensembl" id="ENSTNIT00000007110.1">
    <property type="protein sequence ID" value="ENSTNIP00000006956.1"/>
    <property type="gene ID" value="ENSTNIG00000004326.1"/>
</dbReference>
<dbReference type="GO" id="GO:0005525">
    <property type="term" value="F:GTP binding"/>
    <property type="evidence" value="ECO:0007669"/>
    <property type="project" value="UniProtKB-KW"/>
</dbReference>
<dbReference type="GO" id="GO:0005634">
    <property type="term" value="C:nucleus"/>
    <property type="evidence" value="ECO:0007669"/>
    <property type="project" value="UniProtKB-SubCell"/>
</dbReference>
<dbReference type="InterPro" id="IPR030383">
    <property type="entry name" value="G_VLIG_dom"/>
</dbReference>
<evidence type="ECO:0000313" key="9">
    <source>
        <dbReference type="Ensembl" id="ENSTNIP00000006956.1"/>
    </source>
</evidence>
<reference evidence="10" key="1">
    <citation type="journal article" date="2004" name="Nature">
        <title>Genome duplication in the teleost fish Tetraodon nigroviridis reveals the early vertebrate proto-karyotype.</title>
        <authorList>
            <person name="Jaillon O."/>
            <person name="Aury J.-M."/>
            <person name="Brunet F."/>
            <person name="Petit J.-L."/>
            <person name="Stange-Thomann N."/>
            <person name="Mauceli E."/>
            <person name="Bouneau L."/>
            <person name="Fischer C."/>
            <person name="Ozouf-Costaz C."/>
            <person name="Bernot A."/>
            <person name="Nicaud S."/>
            <person name="Jaffe D."/>
            <person name="Fisher S."/>
            <person name="Lutfalla G."/>
            <person name="Dossat C."/>
            <person name="Segurens B."/>
            <person name="Dasilva C."/>
            <person name="Salanoubat M."/>
            <person name="Levy M."/>
            <person name="Boudet N."/>
            <person name="Castellano S."/>
            <person name="Anthouard V."/>
            <person name="Jubin C."/>
            <person name="Castelli V."/>
            <person name="Katinka M."/>
            <person name="Vacherie B."/>
            <person name="Biemont C."/>
            <person name="Skalli Z."/>
            <person name="Cattolico L."/>
            <person name="Poulain J."/>
            <person name="De Berardinis V."/>
            <person name="Cruaud C."/>
            <person name="Duprat S."/>
            <person name="Brottier P."/>
            <person name="Coutanceau J.-P."/>
            <person name="Gouzy J."/>
            <person name="Parra G."/>
            <person name="Lardier G."/>
            <person name="Chapple C."/>
            <person name="McKernan K.J."/>
            <person name="McEwan P."/>
            <person name="Bosak S."/>
            <person name="Kellis M."/>
            <person name="Volff J.-N."/>
            <person name="Guigo R."/>
            <person name="Zody M.C."/>
            <person name="Mesirov J."/>
            <person name="Lindblad-Toh K."/>
            <person name="Birren B."/>
            <person name="Nusbaum C."/>
            <person name="Kahn D."/>
            <person name="Robinson-Rechavi M."/>
            <person name="Laudet V."/>
            <person name="Schachter V."/>
            <person name="Quetier F."/>
            <person name="Saurin W."/>
            <person name="Scarpelli C."/>
            <person name="Wincker P."/>
            <person name="Lander E.S."/>
            <person name="Weissenbach J."/>
            <person name="Roest Crollius H."/>
        </authorList>
    </citation>
    <scope>NUCLEOTIDE SEQUENCE [LARGE SCALE GENOMIC DNA]</scope>
</reference>
<evidence type="ECO:0000256" key="2">
    <source>
        <dbReference type="ARBA" id="ARBA00004496"/>
    </source>
</evidence>
<keyword evidence="7" id="KW-0539">Nucleus</keyword>
<dbReference type="InParanoid" id="H3CFD2"/>
<protein>
    <submittedName>
        <fullName evidence="9">Si:dkey-217f16.1</fullName>
    </submittedName>
</protein>
<reference evidence="9" key="2">
    <citation type="submission" date="2025-08" db="UniProtKB">
        <authorList>
            <consortium name="Ensembl"/>
        </authorList>
    </citation>
    <scope>IDENTIFICATION</scope>
</reference>
<proteinExistence type="inferred from homology"/>
<keyword evidence="5" id="KW-0547">Nucleotide-binding</keyword>
<evidence type="ECO:0000256" key="1">
    <source>
        <dbReference type="ARBA" id="ARBA00004123"/>
    </source>
</evidence>
<dbReference type="STRING" id="99883.ENSTNIP00000006956"/>
<name>H3CFD2_TETNG</name>
<keyword evidence="6" id="KW-0342">GTP-binding</keyword>
<evidence type="ECO:0000313" key="10">
    <source>
        <dbReference type="Proteomes" id="UP000007303"/>
    </source>
</evidence>
<dbReference type="PANTHER" id="PTHR22796:SF6">
    <property type="entry name" value="INTERFERON-INDUCED VERY LARGE GTPASE 1-RELATED"/>
    <property type="match status" value="1"/>
</dbReference>
<sequence>QHDEFQNLLGRLCLEEKFRGKLTPADFLKILPPLKQEADTCEKDVALRFLQKLMLLDYTARYLPIRADSPDPGQPHLLPQSTTGEAEQDCFDAFFSDSVRGESKQPSVHPMDIQMAVLHCSDSFLKQNLTTKLSQCQYALPLLVPDPVTVDIQCPMWTFRQIKKTWKTKGTPDHPDKVTLKSMPICNARTPMVVFFRLGSLSLSKSQLINNLINERHNTFYHRDCKGSTTARHLMEGVAEICWYCPAGKPNDAFTDLTAFCNLHGDAEHLETQRNILTDKSSVTVVLISARTGSNKNVIQDLMKSPKPLIFLILEEKSNAVKFSKGKYKIGLKDRGQANVSEELKRILQHILAGAPGSFQLESMAAATGIRSDEEDEACKKGKAVAEKLMGLLKDTDVSAIKEKFLLCQGELWKQWCDTNKKQYRLRDQAEMEKSEKQQKLTEIRENQRKRFCGGLVNVFVEGISSLKASEKEFYLKWTQISLDELTLKENKDQPEQLKTKQQQLEEISKKLQSATFGLEHIYREMAQVYEAHASLHEQPLAGQPDWSQYPKLVAELMISGHPVELMDGDAGHVPITWISRLLDEVREKLGDKRVFVLSVLGIQSSGKSTMLNAMFGLQFAVSAGRCTKGAFMQLLNVSEEKAVLQFDYVLVVDTEGLRSQELAGESTLHRDNELATFVIGLGDMTLINIFGENPSEMQDVLQIVVQAFMRMKKVRLSPRCVFVHQNVTDVAAAERNMEGKRRLQERLDKMAQLAAEEEGFDAQSFSKVISFNVHEDVKYFAQLWEGSPPMAPPNPGYSESIQDLKDFIISKASRSTGISLSQRNVEDITKLLKQA</sequence>
<accession>H3CFD2</accession>
<dbReference type="FunCoup" id="H3CFD2">
    <property type="interactions" value="1"/>
</dbReference>
<dbReference type="InterPro" id="IPR027417">
    <property type="entry name" value="P-loop_NTPase"/>
</dbReference>
<feature type="domain" description="VLIG-type G" evidence="8">
    <location>
        <begin position="592"/>
        <end position="834"/>
    </location>
</feature>
<dbReference type="Proteomes" id="UP000007303">
    <property type="component" value="Unassembled WGS sequence"/>
</dbReference>
<dbReference type="GO" id="GO:0005737">
    <property type="term" value="C:cytoplasm"/>
    <property type="evidence" value="ECO:0007669"/>
    <property type="project" value="UniProtKB-SubCell"/>
</dbReference>
<comment type="subcellular location">
    <subcellularLocation>
        <location evidence="2">Cytoplasm</location>
    </subcellularLocation>
    <subcellularLocation>
        <location evidence="1">Nucleus</location>
    </subcellularLocation>
</comment>
<dbReference type="OMA" id="CKEAREN"/>
<evidence type="ECO:0000256" key="7">
    <source>
        <dbReference type="ARBA" id="ARBA00023242"/>
    </source>
</evidence>
<dbReference type="GeneTree" id="ENSGT00940000163472"/>
<organism evidence="9 10">
    <name type="scientific">Tetraodon nigroviridis</name>
    <name type="common">Spotted green pufferfish</name>
    <name type="synonym">Chelonodon nigroviridis</name>
    <dbReference type="NCBI Taxonomy" id="99883"/>
    <lineage>
        <taxon>Eukaryota</taxon>
        <taxon>Metazoa</taxon>
        <taxon>Chordata</taxon>
        <taxon>Craniata</taxon>
        <taxon>Vertebrata</taxon>
        <taxon>Euteleostomi</taxon>
        <taxon>Actinopterygii</taxon>
        <taxon>Neopterygii</taxon>
        <taxon>Teleostei</taxon>
        <taxon>Neoteleostei</taxon>
        <taxon>Acanthomorphata</taxon>
        <taxon>Eupercaria</taxon>
        <taxon>Tetraodontiformes</taxon>
        <taxon>Tetradontoidea</taxon>
        <taxon>Tetraodontidae</taxon>
        <taxon>Tetraodon</taxon>
    </lineage>
</organism>